<dbReference type="SUPFAM" id="SSF82714">
    <property type="entry name" value="Multidrug efflux transporter AcrB TolC docking domain, DN and DC subdomains"/>
    <property type="match status" value="1"/>
</dbReference>
<dbReference type="Pfam" id="PF00873">
    <property type="entry name" value="ACR_tran"/>
    <property type="match status" value="2"/>
</dbReference>
<dbReference type="Gene3D" id="3.30.2090.10">
    <property type="entry name" value="Multidrug efflux transporter AcrB TolC docking domain, DN and DC subdomains"/>
    <property type="match status" value="2"/>
</dbReference>
<dbReference type="InterPro" id="IPR001036">
    <property type="entry name" value="Acrflvin-R"/>
</dbReference>
<dbReference type="Gene3D" id="1.20.1640.10">
    <property type="entry name" value="Multidrug efflux transporter AcrB transmembrane domain"/>
    <property type="match status" value="3"/>
</dbReference>
<feature type="transmembrane region" description="Helical" evidence="1">
    <location>
        <begin position="515"/>
        <end position="535"/>
    </location>
</feature>
<name>A0ABX0UFC9_9FLAO</name>
<feature type="transmembrane region" description="Helical" evidence="1">
    <location>
        <begin position="989"/>
        <end position="1013"/>
    </location>
</feature>
<dbReference type="PANTHER" id="PTHR32063">
    <property type="match status" value="1"/>
</dbReference>
<dbReference type="SUPFAM" id="SSF82866">
    <property type="entry name" value="Multidrug efflux transporter AcrB transmembrane domain"/>
    <property type="match status" value="2"/>
</dbReference>
<dbReference type="Gene3D" id="3.30.70.1320">
    <property type="entry name" value="Multidrug efflux transporter AcrB pore domain like"/>
    <property type="match status" value="1"/>
</dbReference>
<feature type="transmembrane region" description="Helical" evidence="1">
    <location>
        <begin position="1019"/>
        <end position="1045"/>
    </location>
</feature>
<dbReference type="InterPro" id="IPR027463">
    <property type="entry name" value="AcrB_DN_DC_subdom"/>
</dbReference>
<sequence length="1059" mass="122221">MKLKLSTFTTLTIFGCLFLVGLCLIPILSVQLVPSRKQSSLNIIYSWKNASAKVIEQEVTSKLEGIFNTINGVKSIRSSSSKGKGRVSLTLKKNIDKDALRFEIANLIRQNYDELPEGVSYPRFSMSFSEEFDEITKSILSYSINANESPYYIKKYAEKKILPKISEIENVNEVIINGATSYEWVIKYRTNQLIQLNMTASDISKSIKTHFQERQIGIGVDVSNVDFQEKSLQLIFNTDQEIEWSNIPIKKIEDRIIYLTDIANVTHKEAEVERYYRTNGLNSVNLIIYPEKGTNTIELAKRVKKEINGFRENLFRDGYSLKLTRDSTEFLSEEIQKIERRTLYSLLILLILTLVINRSLKYMLLLFCSIIINLSIAVILYYFMDIELQMYSFAGITISFGIVIDNSIIMIDHLRKKGDKKVFKAILASTMTTIAALLIIFFLKEEERANLWDFALVIASNIAVSLIVSLYFVPALLDKFELNKEKKRISLKIKKRIVLFNNIYRSILSFFKIRLIKCSCILILILGFGIPIHLFPEKMEEDKEKVGFGTELYNKTFGNRFYYQEIKPTLEKVIGGALRLFTENVFENSYSRDPEKTVLRVSAEMPEGCTIEQLNEVVERMENQISQYDEVSLFETNIRDPQNSSITIYFKDKFELTNFPYELKDALEYKAIGLGGATWRVTGVGEGFSNSLREGPKSERINLQGYNYDELYRYAIDFKEQLLQNSNSRVKEVDITNGGRYSKSLNEFYLNFDLEKVADVGMAQNSIYGYLKNQVYLENVTSIVYDDELQNVKLVADNHDKFNVWDLKNTPLWIKNKQYKLSQLAEIDKRKTGNTISKRDQQYNLTIAYDFVGTYQLSKKFRKDNIKEFQSKLAIGYSIGNGNGGRWNKEDTQQYISLVVVILIIFFICSILLESLRQPFAIISIIPISFIGVFLTFYLFEYNFDQGGYTSFILLSGISVNSCLYIVNDYNNLKKQFPNRALWGLYFKAFNYKIIPVLLTIISTIAGLIPFLWDGQKEVFWFSFAVGSIGGLIFSLIGIFIYLPLFILKKEKNRHNEEK</sequence>
<dbReference type="Proteomes" id="UP000745859">
    <property type="component" value="Unassembled WGS sequence"/>
</dbReference>
<evidence type="ECO:0000313" key="2">
    <source>
        <dbReference type="EMBL" id="NIJ46580.1"/>
    </source>
</evidence>
<evidence type="ECO:0000256" key="1">
    <source>
        <dbReference type="SAM" id="Phobius"/>
    </source>
</evidence>
<dbReference type="Gene3D" id="3.30.70.1430">
    <property type="entry name" value="Multidrug efflux transporter AcrB pore domain"/>
    <property type="match status" value="2"/>
</dbReference>
<reference evidence="2 3" key="1">
    <citation type="submission" date="2020-03" db="EMBL/GenBank/DDBJ databases">
        <title>Genomic Encyclopedia of Type Strains, Phase IV (KMG-IV): sequencing the most valuable type-strain genomes for metagenomic binning, comparative biology and taxonomic classification.</title>
        <authorList>
            <person name="Goeker M."/>
        </authorList>
    </citation>
    <scope>NUCLEOTIDE SEQUENCE [LARGE SCALE GENOMIC DNA]</scope>
    <source>
        <strain evidence="2 3">DSM 101599</strain>
    </source>
</reference>
<keyword evidence="1" id="KW-0472">Membrane</keyword>
<accession>A0ABX0UFC9</accession>
<dbReference type="EMBL" id="JAASQL010000009">
    <property type="protein sequence ID" value="NIJ46580.1"/>
    <property type="molecule type" value="Genomic_DNA"/>
</dbReference>
<feature type="transmembrane region" description="Helical" evidence="1">
    <location>
        <begin position="364"/>
        <end position="384"/>
    </location>
</feature>
<dbReference type="PROSITE" id="PS51257">
    <property type="entry name" value="PROKAR_LIPOPROTEIN"/>
    <property type="match status" value="1"/>
</dbReference>
<keyword evidence="3" id="KW-1185">Reference proteome</keyword>
<keyword evidence="1" id="KW-1133">Transmembrane helix</keyword>
<feature type="transmembrane region" description="Helical" evidence="1">
    <location>
        <begin position="920"/>
        <end position="940"/>
    </location>
</feature>
<feature type="transmembrane region" description="Helical" evidence="1">
    <location>
        <begin position="454"/>
        <end position="477"/>
    </location>
</feature>
<organism evidence="2 3">
    <name type="scientific">Wenyingzhuangia heitensis</name>
    <dbReference type="NCBI Taxonomy" id="1487859"/>
    <lineage>
        <taxon>Bacteria</taxon>
        <taxon>Pseudomonadati</taxon>
        <taxon>Bacteroidota</taxon>
        <taxon>Flavobacteriia</taxon>
        <taxon>Flavobacteriales</taxon>
        <taxon>Flavobacteriaceae</taxon>
        <taxon>Wenyingzhuangia</taxon>
    </lineage>
</organism>
<evidence type="ECO:0000313" key="3">
    <source>
        <dbReference type="Proteomes" id="UP000745859"/>
    </source>
</evidence>
<feature type="transmembrane region" description="Helical" evidence="1">
    <location>
        <begin position="422"/>
        <end position="442"/>
    </location>
</feature>
<feature type="transmembrane region" description="Helical" evidence="1">
    <location>
        <begin position="390"/>
        <end position="410"/>
    </location>
</feature>
<dbReference type="RefSeq" id="WP_167190967.1">
    <property type="nucleotide sequence ID" value="NZ_JAASQL010000009.1"/>
</dbReference>
<dbReference type="Gene3D" id="3.30.70.1440">
    <property type="entry name" value="Multidrug efflux transporter AcrB pore domain"/>
    <property type="match status" value="1"/>
</dbReference>
<comment type="caution">
    <text evidence="2">The sequence shown here is derived from an EMBL/GenBank/DDBJ whole genome shotgun (WGS) entry which is preliminary data.</text>
</comment>
<feature type="transmembrane region" description="Helical" evidence="1">
    <location>
        <begin position="946"/>
        <end position="968"/>
    </location>
</feature>
<keyword evidence="1" id="KW-0812">Transmembrane</keyword>
<proteinExistence type="predicted"/>
<feature type="transmembrane region" description="Helical" evidence="1">
    <location>
        <begin position="895"/>
        <end position="913"/>
    </location>
</feature>
<dbReference type="SUPFAM" id="SSF82693">
    <property type="entry name" value="Multidrug efflux transporter AcrB pore domain, PN1, PN2, PC1 and PC2 subdomains"/>
    <property type="match status" value="1"/>
</dbReference>
<dbReference type="PANTHER" id="PTHR32063:SF0">
    <property type="entry name" value="SWARMING MOTILITY PROTEIN SWRC"/>
    <property type="match status" value="1"/>
</dbReference>
<gene>
    <name evidence="2" type="ORF">FHR24_003070</name>
</gene>
<protein>
    <submittedName>
        <fullName evidence="2">Multidrug efflux pump subunit AcrB</fullName>
    </submittedName>
</protein>